<name>A0A7W6WBN8_9PROT</name>
<keyword evidence="4" id="KW-1185">Reference proteome</keyword>
<gene>
    <name evidence="3" type="ORF">GGD89_003882</name>
</gene>
<feature type="region of interest" description="Disordered" evidence="1">
    <location>
        <begin position="108"/>
        <end position="138"/>
    </location>
</feature>
<dbReference type="GO" id="GO:0003677">
    <property type="term" value="F:DNA binding"/>
    <property type="evidence" value="ECO:0007669"/>
    <property type="project" value="InterPro"/>
</dbReference>
<evidence type="ECO:0000259" key="2">
    <source>
        <dbReference type="PROSITE" id="PS51057"/>
    </source>
</evidence>
<evidence type="ECO:0000313" key="4">
    <source>
        <dbReference type="Proteomes" id="UP000554286"/>
    </source>
</evidence>
<protein>
    <submittedName>
        <fullName evidence="3">Transposase</fullName>
    </submittedName>
</protein>
<dbReference type="InterPro" id="IPR001523">
    <property type="entry name" value="Paired_dom"/>
</dbReference>
<organism evidence="3 4">
    <name type="scientific">Roseospira visakhapatnamensis</name>
    <dbReference type="NCBI Taxonomy" id="390880"/>
    <lineage>
        <taxon>Bacteria</taxon>
        <taxon>Pseudomonadati</taxon>
        <taxon>Pseudomonadota</taxon>
        <taxon>Alphaproteobacteria</taxon>
        <taxon>Rhodospirillales</taxon>
        <taxon>Rhodospirillaceae</taxon>
        <taxon>Roseospira</taxon>
    </lineage>
</organism>
<evidence type="ECO:0000256" key="1">
    <source>
        <dbReference type="SAM" id="MobiDB-lite"/>
    </source>
</evidence>
<sequence>MGKPYSRDLRGRFVALLEEGLSASGAGRRLLVARSTATRWGKIWRDEGRAEALAMGGDQRSHAMEAHASIVLGLVEETPDIFLHEIVAKLASQGIPASTDMVRSLLARHGITRKKRRSSPVNRSARTLSKRARDGATE</sequence>
<dbReference type="RefSeq" id="WP_184048989.1">
    <property type="nucleotide sequence ID" value="NZ_JACIGK010000063.1"/>
</dbReference>
<dbReference type="PROSITE" id="PS51057">
    <property type="entry name" value="PAIRED_2"/>
    <property type="match status" value="1"/>
</dbReference>
<feature type="domain" description="Paired" evidence="2">
    <location>
        <begin position="1"/>
        <end position="128"/>
    </location>
</feature>
<dbReference type="SUPFAM" id="SSF46689">
    <property type="entry name" value="Homeodomain-like"/>
    <property type="match status" value="1"/>
</dbReference>
<proteinExistence type="predicted"/>
<accession>A0A7W6WBN8</accession>
<comment type="caution">
    <text evidence="3">The sequence shown here is derived from an EMBL/GenBank/DDBJ whole genome shotgun (WGS) entry which is preliminary data.</text>
</comment>
<dbReference type="InterPro" id="IPR009057">
    <property type="entry name" value="Homeodomain-like_sf"/>
</dbReference>
<dbReference type="InterPro" id="IPR002622">
    <property type="entry name" value="Transposase_14"/>
</dbReference>
<reference evidence="3 4" key="1">
    <citation type="submission" date="2020-08" db="EMBL/GenBank/DDBJ databases">
        <title>Genome sequencing of Purple Non-Sulfur Bacteria from various extreme environments.</title>
        <authorList>
            <person name="Mayer M."/>
        </authorList>
    </citation>
    <scope>NUCLEOTIDE SEQUENCE [LARGE SCALE GENOMIC DNA]</scope>
    <source>
        <strain evidence="3 4">JA131</strain>
    </source>
</reference>
<dbReference type="GO" id="GO:0006355">
    <property type="term" value="P:regulation of DNA-templated transcription"/>
    <property type="evidence" value="ECO:0007669"/>
    <property type="project" value="InterPro"/>
</dbReference>
<dbReference type="EMBL" id="JACIGK010000063">
    <property type="protein sequence ID" value="MBB4268219.1"/>
    <property type="molecule type" value="Genomic_DNA"/>
</dbReference>
<dbReference type="AlphaFoldDB" id="A0A7W6WBN8"/>
<dbReference type="Pfam" id="PF01710">
    <property type="entry name" value="HTH_Tnp_IS630"/>
    <property type="match status" value="1"/>
</dbReference>
<evidence type="ECO:0000313" key="3">
    <source>
        <dbReference type="EMBL" id="MBB4268219.1"/>
    </source>
</evidence>
<dbReference type="Proteomes" id="UP000554286">
    <property type="component" value="Unassembled WGS sequence"/>
</dbReference>